<feature type="domain" description="DUF7054" evidence="1">
    <location>
        <begin position="14"/>
        <end position="99"/>
    </location>
</feature>
<dbReference type="InterPro" id="IPR055482">
    <property type="entry name" value="DUF7054"/>
</dbReference>
<evidence type="ECO:0000313" key="2">
    <source>
        <dbReference type="EMBL" id="WVZ00758.1"/>
    </source>
</evidence>
<gene>
    <name evidence="2" type="ORF">V8G54_026827</name>
</gene>
<dbReference type="PANTHER" id="PTHR33270:SF7">
    <property type="entry name" value="SNRNP25 UBIQUITIN-LIKE DOMAIN-CONTAINING PROTEIN"/>
    <property type="match status" value="1"/>
</dbReference>
<accession>A0AAQ3N0A0</accession>
<dbReference type="AlphaFoldDB" id="A0AAQ3N0A0"/>
<keyword evidence="3" id="KW-1185">Reference proteome</keyword>
<organism evidence="2 3">
    <name type="scientific">Vigna mungo</name>
    <name type="common">Black gram</name>
    <name type="synonym">Phaseolus mungo</name>
    <dbReference type="NCBI Taxonomy" id="3915"/>
    <lineage>
        <taxon>Eukaryota</taxon>
        <taxon>Viridiplantae</taxon>
        <taxon>Streptophyta</taxon>
        <taxon>Embryophyta</taxon>
        <taxon>Tracheophyta</taxon>
        <taxon>Spermatophyta</taxon>
        <taxon>Magnoliopsida</taxon>
        <taxon>eudicotyledons</taxon>
        <taxon>Gunneridae</taxon>
        <taxon>Pentapetalae</taxon>
        <taxon>rosids</taxon>
        <taxon>fabids</taxon>
        <taxon>Fabales</taxon>
        <taxon>Fabaceae</taxon>
        <taxon>Papilionoideae</taxon>
        <taxon>50 kb inversion clade</taxon>
        <taxon>NPAAA clade</taxon>
        <taxon>indigoferoid/millettioid clade</taxon>
        <taxon>Phaseoleae</taxon>
        <taxon>Vigna</taxon>
    </lineage>
</organism>
<sequence>MKVLLHNNESFLWPSKVLVNVSIETGVGAVQVVISPENTVVDLIKAELASYEKEKRRSLLKNNYPKCYYLHYSSFALQSASLKADEKLMNLGSRNFFLCLKPTSSSCSRKRIWQLIMHFLGWCSFLSCLDCIHEHYIKYFSAHINR</sequence>
<dbReference type="EMBL" id="CP144693">
    <property type="protein sequence ID" value="WVZ00758.1"/>
    <property type="molecule type" value="Genomic_DNA"/>
</dbReference>
<protein>
    <recommendedName>
        <fullName evidence="1">DUF7054 domain-containing protein</fullName>
    </recommendedName>
</protein>
<name>A0AAQ3N0A0_VIGMU</name>
<evidence type="ECO:0000313" key="3">
    <source>
        <dbReference type="Proteomes" id="UP001374535"/>
    </source>
</evidence>
<evidence type="ECO:0000259" key="1">
    <source>
        <dbReference type="Pfam" id="PF23156"/>
    </source>
</evidence>
<dbReference type="Proteomes" id="UP001374535">
    <property type="component" value="Chromosome 8"/>
</dbReference>
<dbReference type="InterPro" id="IPR040358">
    <property type="entry name" value="At4g22758-like"/>
</dbReference>
<dbReference type="PANTHER" id="PTHR33270">
    <property type="entry name" value="BNAC05G50380D PROTEIN"/>
    <property type="match status" value="1"/>
</dbReference>
<proteinExistence type="predicted"/>
<dbReference type="Pfam" id="PF23156">
    <property type="entry name" value="DUF7054"/>
    <property type="match status" value="1"/>
</dbReference>
<reference evidence="2 3" key="1">
    <citation type="journal article" date="2023" name="Life. Sci Alliance">
        <title>Evolutionary insights into 3D genome organization and epigenetic landscape of Vigna mungo.</title>
        <authorList>
            <person name="Junaid A."/>
            <person name="Singh B."/>
            <person name="Bhatia S."/>
        </authorList>
    </citation>
    <scope>NUCLEOTIDE SEQUENCE [LARGE SCALE GENOMIC DNA]</scope>
    <source>
        <strain evidence="2">Urdbean</strain>
    </source>
</reference>